<reference evidence="1" key="1">
    <citation type="submission" date="2021-02" db="EMBL/GenBank/DDBJ databases">
        <authorList>
            <person name="Nowell W R."/>
        </authorList>
    </citation>
    <scope>NUCLEOTIDE SEQUENCE</scope>
</reference>
<dbReference type="EMBL" id="CAJOBH010271429">
    <property type="protein sequence ID" value="CAF5165083.1"/>
    <property type="molecule type" value="Genomic_DNA"/>
</dbReference>
<protein>
    <recommendedName>
        <fullName evidence="3">Diaminopropionate ammonia-lyase</fullName>
    </recommendedName>
</protein>
<evidence type="ECO:0008006" key="3">
    <source>
        <dbReference type="Google" id="ProtNLM"/>
    </source>
</evidence>
<evidence type="ECO:0000313" key="2">
    <source>
        <dbReference type="Proteomes" id="UP000681967"/>
    </source>
</evidence>
<dbReference type="Proteomes" id="UP000681967">
    <property type="component" value="Unassembled WGS sequence"/>
</dbReference>
<feature type="non-terminal residue" evidence="1">
    <location>
        <position position="1"/>
    </location>
</feature>
<name>A0A8S3GQX7_9BILA</name>
<dbReference type="AlphaFoldDB" id="A0A8S3GQX7"/>
<comment type="caution">
    <text evidence="1">The sequence shown here is derived from an EMBL/GenBank/DDBJ whole genome shotgun (WGS) entry which is preliminary data.</text>
</comment>
<proteinExistence type="predicted"/>
<evidence type="ECO:0000313" key="1">
    <source>
        <dbReference type="EMBL" id="CAF5165083.1"/>
    </source>
</evidence>
<sequence>ASQTFGIDQNSSILIISTEGATDPQSYIRIVGSPPKTC</sequence>
<accession>A0A8S3GQX7</accession>
<dbReference type="InterPro" id="IPR036052">
    <property type="entry name" value="TrpB-like_PALP_sf"/>
</dbReference>
<organism evidence="1 2">
    <name type="scientific">Rotaria magnacalcarata</name>
    <dbReference type="NCBI Taxonomy" id="392030"/>
    <lineage>
        <taxon>Eukaryota</taxon>
        <taxon>Metazoa</taxon>
        <taxon>Spiralia</taxon>
        <taxon>Gnathifera</taxon>
        <taxon>Rotifera</taxon>
        <taxon>Eurotatoria</taxon>
        <taxon>Bdelloidea</taxon>
        <taxon>Philodinida</taxon>
        <taxon>Philodinidae</taxon>
        <taxon>Rotaria</taxon>
    </lineage>
</organism>
<gene>
    <name evidence="1" type="ORF">BYL167_LOCUS75691</name>
</gene>
<dbReference type="Gene3D" id="3.40.50.1100">
    <property type="match status" value="1"/>
</dbReference>